<evidence type="ECO:0000256" key="3">
    <source>
        <dbReference type="ARBA" id="ARBA00022692"/>
    </source>
</evidence>
<evidence type="ECO:0000313" key="7">
    <source>
        <dbReference type="EMBL" id="KYQ58367.1"/>
    </source>
</evidence>
<comment type="function">
    <text evidence="6">Gustatory receptor which mediates acceptance or avoidance behavior, depending on its substrates.</text>
</comment>
<organism evidence="7 8">
    <name type="scientific">Mycetomoellerius zeteki</name>
    <dbReference type="NCBI Taxonomy" id="64791"/>
    <lineage>
        <taxon>Eukaryota</taxon>
        <taxon>Metazoa</taxon>
        <taxon>Ecdysozoa</taxon>
        <taxon>Arthropoda</taxon>
        <taxon>Hexapoda</taxon>
        <taxon>Insecta</taxon>
        <taxon>Pterygota</taxon>
        <taxon>Neoptera</taxon>
        <taxon>Endopterygota</taxon>
        <taxon>Hymenoptera</taxon>
        <taxon>Apocrita</taxon>
        <taxon>Aculeata</taxon>
        <taxon>Formicoidea</taxon>
        <taxon>Formicidae</taxon>
        <taxon>Myrmicinae</taxon>
        <taxon>Mycetomoellerius</taxon>
    </lineage>
</organism>
<feature type="transmembrane region" description="Helical" evidence="6">
    <location>
        <begin position="350"/>
        <end position="368"/>
    </location>
</feature>
<keyword evidence="6" id="KW-0807">Transducer</keyword>
<keyword evidence="6" id="KW-0675">Receptor</keyword>
<feature type="transmembrane region" description="Helical" evidence="6">
    <location>
        <begin position="31"/>
        <end position="51"/>
    </location>
</feature>
<keyword evidence="8" id="KW-1185">Reference proteome</keyword>
<evidence type="ECO:0000256" key="1">
    <source>
        <dbReference type="ARBA" id="ARBA00004651"/>
    </source>
</evidence>
<dbReference type="Proteomes" id="UP000075809">
    <property type="component" value="Unassembled WGS sequence"/>
</dbReference>
<dbReference type="Pfam" id="PF08395">
    <property type="entry name" value="7tm_7"/>
    <property type="match status" value="1"/>
</dbReference>
<reference evidence="7 8" key="1">
    <citation type="submission" date="2015-09" db="EMBL/GenBank/DDBJ databases">
        <title>Trachymyrmex zeteki WGS genome.</title>
        <authorList>
            <person name="Nygaard S."/>
            <person name="Hu H."/>
            <person name="Boomsma J."/>
            <person name="Zhang G."/>
        </authorList>
    </citation>
    <scope>NUCLEOTIDE SEQUENCE [LARGE SCALE GENOMIC DNA]</scope>
    <source>
        <strain evidence="7">Tzet28-1</strain>
        <tissue evidence="7">Whole body</tissue>
    </source>
</reference>
<feature type="transmembrane region" description="Helical" evidence="6">
    <location>
        <begin position="189"/>
        <end position="208"/>
    </location>
</feature>
<dbReference type="STRING" id="64791.A0A151XDD3"/>
<dbReference type="GO" id="GO:0007165">
    <property type="term" value="P:signal transduction"/>
    <property type="evidence" value="ECO:0007669"/>
    <property type="project" value="UniProtKB-KW"/>
</dbReference>
<feature type="transmembrane region" description="Helical" evidence="6">
    <location>
        <begin position="63"/>
        <end position="83"/>
    </location>
</feature>
<feature type="transmembrane region" description="Helical" evidence="6">
    <location>
        <begin position="257"/>
        <end position="281"/>
    </location>
</feature>
<comment type="similarity">
    <text evidence="6">Belongs to the insect chemoreceptor superfamily. Gustatory receptor (GR) family.</text>
</comment>
<keyword evidence="4 6" id="KW-1133">Transmembrane helix</keyword>
<name>A0A151XDD3_9HYME</name>
<proteinExistence type="inferred from homology"/>
<protein>
    <recommendedName>
        <fullName evidence="6">Gustatory receptor</fullName>
    </recommendedName>
</protein>
<evidence type="ECO:0000256" key="5">
    <source>
        <dbReference type="ARBA" id="ARBA00023136"/>
    </source>
</evidence>
<sequence length="398" mass="46904">MELQAVPFNVTTLFTKMKKKRVKKRRDPNSPLYKVIWPMIYIMRIFGFAPYNFLQYRVTPSNINLLFTVIVAIVYSCVSYEVFTKFLNVKREIWTIRGTENTKVIINYSVVMYELGLTAFTRRSFIRIWNALQDFDENMKRLGHLRKETRTAIVAWFLVTMTTIMWIAINRIGMYAFIETWTSNMKYMILYIGTSMAIYKFVAVAIFLGQRFGHLNSVAIQNLPSTSVGDTRTIISKKIILNLHNDLMIAAEDLESLYSLSLLFWLCNLCLHIVSNVYFIIIWMLEKKWDVESWPLVFCMCTWLLAFLFQLLLLHIACHFASSQANCLGPILIEWQVRLMKKENEMDNSIYMPFGTGKIIFFYLLWHYNLEPDIKINVLIILNKKTFFIMVERVEVVN</sequence>
<dbReference type="InterPro" id="IPR013604">
    <property type="entry name" value="7TM_chemorcpt"/>
</dbReference>
<dbReference type="GO" id="GO:0005886">
    <property type="term" value="C:plasma membrane"/>
    <property type="evidence" value="ECO:0007669"/>
    <property type="project" value="UniProtKB-SubCell"/>
</dbReference>
<dbReference type="GO" id="GO:0050909">
    <property type="term" value="P:sensory perception of taste"/>
    <property type="evidence" value="ECO:0007669"/>
    <property type="project" value="InterPro"/>
</dbReference>
<dbReference type="AlphaFoldDB" id="A0A151XDD3"/>
<feature type="transmembrane region" description="Helical" evidence="6">
    <location>
        <begin position="293"/>
        <end position="314"/>
    </location>
</feature>
<dbReference type="EMBL" id="KQ982294">
    <property type="protein sequence ID" value="KYQ58367.1"/>
    <property type="molecule type" value="Genomic_DNA"/>
</dbReference>
<keyword evidence="2 6" id="KW-1003">Cell membrane</keyword>
<evidence type="ECO:0000256" key="6">
    <source>
        <dbReference type="RuleBase" id="RU363108"/>
    </source>
</evidence>
<keyword evidence="5 6" id="KW-0472">Membrane</keyword>
<keyword evidence="3 6" id="KW-0812">Transmembrane</keyword>
<evidence type="ECO:0000256" key="2">
    <source>
        <dbReference type="ARBA" id="ARBA00022475"/>
    </source>
</evidence>
<gene>
    <name evidence="7" type="ORF">ALC60_02787</name>
</gene>
<comment type="subcellular location">
    <subcellularLocation>
        <location evidence="1 6">Cell membrane</location>
        <topology evidence="1 6">Multi-pass membrane protein</topology>
    </subcellularLocation>
</comment>
<evidence type="ECO:0000313" key="8">
    <source>
        <dbReference type="Proteomes" id="UP000075809"/>
    </source>
</evidence>
<feature type="transmembrane region" description="Helical" evidence="6">
    <location>
        <begin position="149"/>
        <end position="169"/>
    </location>
</feature>
<accession>A0A151XDD3</accession>
<evidence type="ECO:0000256" key="4">
    <source>
        <dbReference type="ARBA" id="ARBA00022989"/>
    </source>
</evidence>